<dbReference type="EMBL" id="GBRH01164400">
    <property type="protein sequence ID" value="JAE33496.1"/>
    <property type="molecule type" value="Transcribed_RNA"/>
</dbReference>
<evidence type="ECO:0000313" key="1">
    <source>
        <dbReference type="EMBL" id="JAE33496.1"/>
    </source>
</evidence>
<name>A0A0A9HF78_ARUDO</name>
<organism evidence="1">
    <name type="scientific">Arundo donax</name>
    <name type="common">Giant reed</name>
    <name type="synonym">Donax arundinaceus</name>
    <dbReference type="NCBI Taxonomy" id="35708"/>
    <lineage>
        <taxon>Eukaryota</taxon>
        <taxon>Viridiplantae</taxon>
        <taxon>Streptophyta</taxon>
        <taxon>Embryophyta</taxon>
        <taxon>Tracheophyta</taxon>
        <taxon>Spermatophyta</taxon>
        <taxon>Magnoliopsida</taxon>
        <taxon>Liliopsida</taxon>
        <taxon>Poales</taxon>
        <taxon>Poaceae</taxon>
        <taxon>PACMAD clade</taxon>
        <taxon>Arundinoideae</taxon>
        <taxon>Arundineae</taxon>
        <taxon>Arundo</taxon>
    </lineage>
</organism>
<sequence length="60" mass="6458">MLRSLQCCDSQPHVIPQLQSSFVPSDSIHPGKGQAVGKPCTCGVFISILFGPVYLLRSRG</sequence>
<proteinExistence type="predicted"/>
<accession>A0A0A9HF78</accession>
<protein>
    <submittedName>
        <fullName evidence="1">Uncharacterized protein</fullName>
    </submittedName>
</protein>
<reference evidence="1" key="1">
    <citation type="submission" date="2014-09" db="EMBL/GenBank/DDBJ databases">
        <authorList>
            <person name="Magalhaes I.L.F."/>
            <person name="Oliveira U."/>
            <person name="Santos F.R."/>
            <person name="Vidigal T.H.D.A."/>
            <person name="Brescovit A.D."/>
            <person name="Santos A.J."/>
        </authorList>
    </citation>
    <scope>NUCLEOTIDE SEQUENCE</scope>
    <source>
        <tissue evidence="1">Shoot tissue taken approximately 20 cm above the soil surface</tissue>
    </source>
</reference>
<dbReference type="AlphaFoldDB" id="A0A0A9HF78"/>
<reference evidence="1" key="2">
    <citation type="journal article" date="2015" name="Data Brief">
        <title>Shoot transcriptome of the giant reed, Arundo donax.</title>
        <authorList>
            <person name="Barrero R.A."/>
            <person name="Guerrero F.D."/>
            <person name="Moolhuijzen P."/>
            <person name="Goolsby J.A."/>
            <person name="Tidwell J."/>
            <person name="Bellgard S.E."/>
            <person name="Bellgard M.I."/>
        </authorList>
    </citation>
    <scope>NUCLEOTIDE SEQUENCE</scope>
    <source>
        <tissue evidence="1">Shoot tissue taken approximately 20 cm above the soil surface</tissue>
    </source>
</reference>